<reference evidence="8 9" key="1">
    <citation type="journal article" date="2016" name="Genome Biol. Evol.">
        <title>Gene Family Evolution Reflects Adaptation to Soil Environmental Stressors in the Genome of the Collembolan Orchesella cincta.</title>
        <authorList>
            <person name="Faddeeva-Vakhrusheva A."/>
            <person name="Derks M.F."/>
            <person name="Anvar S.Y."/>
            <person name="Agamennone V."/>
            <person name="Suring W."/>
            <person name="Smit S."/>
            <person name="van Straalen N.M."/>
            <person name="Roelofs D."/>
        </authorList>
    </citation>
    <scope>NUCLEOTIDE SEQUENCE [LARGE SCALE GENOMIC DNA]</scope>
    <source>
        <tissue evidence="8">Mixed pool</tissue>
    </source>
</reference>
<dbReference type="PANTHER" id="PTHR11005">
    <property type="entry name" value="LYSOSOMAL ACID LIPASE-RELATED"/>
    <property type="match status" value="1"/>
</dbReference>
<sequence>TLNKALVISNMKPSFVGVLILAMSQLVFSQRFPYLRRILPLRVCRAYQPVEIEDDIEPFACQRELALASNVNDPEADKSIIQISEENGYVIQTHNVTTSDGYILTLFRISGGRRSPVREGKPAVLVLHGWGNSCDSWIALPNDKNLAYLLADSGYDVWLGCHRGTSFSLGHRTLNSNTDVNFWNFSFHEMGLYDFPAMVDHVRLVSGNEKIFIIAHSQGGAAFLVATSEIPNMNEKIRAAYLMAPAAYLGGVYEPVISSLIPIVGTPIESRLYNLLGGSFSVRDTSRFTTALGIRRADICQPKALRCGICDVYTLAPYYFNNAQTNYTNLPRMIAKLLDTGTLRSLFHAAQNARSCTFRQYDFGVMENLRRYRATVPPSYNLSQIQAPVHIFWGEQDGVITPPKPTLTTSFANYPIQRLANDLSPTALRAVIRVNDDTFQHLDYLVARDARVLLYEPLLTMMNEFVDAGSIQISVENGYTIQSYNVTTSDGYILSMFRIPGSKTSPVRNGKPSVLLLHGWENSCEVWFALPNNKNLAYMLVDAGYDVWLGCFRGSSFSLGHTNLNSNTDLTYWDFSFHEMGLYDFPTMVDQVCTVSDNEKIFVIGHSQGAATFLVATSEIPIMNEKIHAAYLLAPAAYFDKPAQDAFKINNIRTLRSWFHFGQNGRSCSFRYYDRGTVENLRRYGQAEPPSYNLTAIRVPVYIFWGEQDALITPPDIQRLASKLSPATLRGVYRVNDDTFNHYDFVVARDANVLVYKPLIELMNGFVNGDSTSK</sequence>
<dbReference type="InterPro" id="IPR006693">
    <property type="entry name" value="AB_hydrolase_lipase"/>
</dbReference>
<dbReference type="GO" id="GO:0016042">
    <property type="term" value="P:lipid catabolic process"/>
    <property type="evidence" value="ECO:0007669"/>
    <property type="project" value="UniProtKB-KW"/>
</dbReference>
<accession>A0A1D2MC57</accession>
<evidence type="ECO:0000256" key="6">
    <source>
        <dbReference type="ARBA" id="ARBA00023180"/>
    </source>
</evidence>
<evidence type="ECO:0000259" key="7">
    <source>
        <dbReference type="Pfam" id="PF04083"/>
    </source>
</evidence>
<organism evidence="8 9">
    <name type="scientific">Orchesella cincta</name>
    <name type="common">Springtail</name>
    <name type="synonym">Podura cincta</name>
    <dbReference type="NCBI Taxonomy" id="48709"/>
    <lineage>
        <taxon>Eukaryota</taxon>
        <taxon>Metazoa</taxon>
        <taxon>Ecdysozoa</taxon>
        <taxon>Arthropoda</taxon>
        <taxon>Hexapoda</taxon>
        <taxon>Collembola</taxon>
        <taxon>Entomobryomorpha</taxon>
        <taxon>Entomobryoidea</taxon>
        <taxon>Orchesellidae</taxon>
        <taxon>Orchesellinae</taxon>
        <taxon>Orchesella</taxon>
    </lineage>
</organism>
<dbReference type="FunFam" id="3.40.50.1820:FF:000021">
    <property type="entry name" value="Lipase"/>
    <property type="match status" value="1"/>
</dbReference>
<evidence type="ECO:0000256" key="1">
    <source>
        <dbReference type="ARBA" id="ARBA00010701"/>
    </source>
</evidence>
<keyword evidence="9" id="KW-1185">Reference proteome</keyword>
<feature type="domain" description="Partial AB-hydrolase lipase" evidence="7">
    <location>
        <begin position="472"/>
        <end position="528"/>
    </location>
</feature>
<evidence type="ECO:0000256" key="4">
    <source>
        <dbReference type="ARBA" id="ARBA00022963"/>
    </source>
</evidence>
<protein>
    <submittedName>
        <fullName evidence="8">Lipase 3</fullName>
    </submittedName>
</protein>
<evidence type="ECO:0000313" key="9">
    <source>
        <dbReference type="Proteomes" id="UP000094527"/>
    </source>
</evidence>
<feature type="non-terminal residue" evidence="8">
    <location>
        <position position="1"/>
    </location>
</feature>
<dbReference type="OMA" id="DSWLIMG"/>
<dbReference type="SUPFAM" id="SSF53474">
    <property type="entry name" value="alpha/beta-Hydrolases"/>
    <property type="match status" value="2"/>
</dbReference>
<keyword evidence="2" id="KW-0732">Signal</keyword>
<evidence type="ECO:0000256" key="5">
    <source>
        <dbReference type="ARBA" id="ARBA00023098"/>
    </source>
</evidence>
<keyword evidence="5" id="KW-0443">Lipid metabolism</keyword>
<keyword evidence="3" id="KW-0378">Hydrolase</keyword>
<keyword evidence="6" id="KW-0325">Glycoprotein</keyword>
<keyword evidence="4" id="KW-0442">Lipid degradation</keyword>
<name>A0A1D2MC57_ORCCI</name>
<dbReference type="EMBL" id="LJIJ01001902">
    <property type="protein sequence ID" value="ODM90578.1"/>
    <property type="molecule type" value="Genomic_DNA"/>
</dbReference>
<dbReference type="GO" id="GO:0016787">
    <property type="term" value="F:hydrolase activity"/>
    <property type="evidence" value="ECO:0007669"/>
    <property type="project" value="UniProtKB-KW"/>
</dbReference>
<evidence type="ECO:0000256" key="3">
    <source>
        <dbReference type="ARBA" id="ARBA00022801"/>
    </source>
</evidence>
<dbReference type="OrthoDB" id="9974421at2759"/>
<dbReference type="Gene3D" id="3.40.50.1820">
    <property type="entry name" value="alpha/beta hydrolase"/>
    <property type="match status" value="3"/>
</dbReference>
<comment type="similarity">
    <text evidence="1">Belongs to the AB hydrolase superfamily. Lipase family.</text>
</comment>
<dbReference type="Proteomes" id="UP000094527">
    <property type="component" value="Unassembled WGS sequence"/>
</dbReference>
<dbReference type="Pfam" id="PF04083">
    <property type="entry name" value="Abhydro_lipase"/>
    <property type="match status" value="2"/>
</dbReference>
<evidence type="ECO:0000313" key="8">
    <source>
        <dbReference type="EMBL" id="ODM90578.1"/>
    </source>
</evidence>
<evidence type="ECO:0000256" key="2">
    <source>
        <dbReference type="ARBA" id="ARBA00022729"/>
    </source>
</evidence>
<dbReference type="AlphaFoldDB" id="A0A1D2MC57"/>
<dbReference type="InterPro" id="IPR029058">
    <property type="entry name" value="AB_hydrolase_fold"/>
</dbReference>
<gene>
    <name evidence="8" type="ORF">Ocin01_16104</name>
</gene>
<dbReference type="STRING" id="48709.A0A1D2MC57"/>
<comment type="caution">
    <text evidence="8">The sequence shown here is derived from an EMBL/GenBank/DDBJ whole genome shotgun (WGS) entry which is preliminary data.</text>
</comment>
<proteinExistence type="inferred from homology"/>
<feature type="domain" description="Partial AB-hydrolase lipase" evidence="7">
    <location>
        <begin position="81"/>
        <end position="139"/>
    </location>
</feature>